<comment type="caution">
    <text evidence="1">The sequence shown here is derived from an EMBL/GenBank/DDBJ whole genome shotgun (WGS) entry which is preliminary data.</text>
</comment>
<proteinExistence type="predicted"/>
<reference evidence="1" key="2">
    <citation type="submission" date="2023-02" db="EMBL/GenBank/DDBJ databases">
        <authorList>
            <person name="Swenson N.G."/>
            <person name="Wegrzyn J.L."/>
            <person name="Mcevoy S.L."/>
        </authorList>
    </citation>
    <scope>NUCLEOTIDE SEQUENCE</scope>
    <source>
        <strain evidence="1">91603</strain>
        <tissue evidence="1">Leaf</tissue>
    </source>
</reference>
<reference evidence="1" key="1">
    <citation type="journal article" date="2022" name="Plant J.">
        <title>Strategies of tolerance reflected in two North American maple genomes.</title>
        <authorList>
            <person name="McEvoy S.L."/>
            <person name="Sezen U.U."/>
            <person name="Trouern-Trend A."/>
            <person name="McMahon S.M."/>
            <person name="Schaberg P.G."/>
            <person name="Yang J."/>
            <person name="Wegrzyn J.L."/>
            <person name="Swenson N.G."/>
        </authorList>
    </citation>
    <scope>NUCLEOTIDE SEQUENCE</scope>
    <source>
        <strain evidence="1">91603</strain>
    </source>
</reference>
<dbReference type="SUPFAM" id="SSF56219">
    <property type="entry name" value="DNase I-like"/>
    <property type="match status" value="1"/>
</dbReference>
<dbReference type="Gene3D" id="3.60.10.10">
    <property type="entry name" value="Endonuclease/exonuclease/phosphatase"/>
    <property type="match status" value="1"/>
</dbReference>
<evidence type="ECO:0000313" key="2">
    <source>
        <dbReference type="Proteomes" id="UP001064489"/>
    </source>
</evidence>
<dbReference type="InterPro" id="IPR036691">
    <property type="entry name" value="Endo/exonu/phosph_ase_sf"/>
</dbReference>
<dbReference type="AlphaFoldDB" id="A0AAD5IZM5"/>
<organism evidence="1 2">
    <name type="scientific">Acer negundo</name>
    <name type="common">Box elder</name>
    <dbReference type="NCBI Taxonomy" id="4023"/>
    <lineage>
        <taxon>Eukaryota</taxon>
        <taxon>Viridiplantae</taxon>
        <taxon>Streptophyta</taxon>
        <taxon>Embryophyta</taxon>
        <taxon>Tracheophyta</taxon>
        <taxon>Spermatophyta</taxon>
        <taxon>Magnoliopsida</taxon>
        <taxon>eudicotyledons</taxon>
        <taxon>Gunneridae</taxon>
        <taxon>Pentapetalae</taxon>
        <taxon>rosids</taxon>
        <taxon>malvids</taxon>
        <taxon>Sapindales</taxon>
        <taxon>Sapindaceae</taxon>
        <taxon>Hippocastanoideae</taxon>
        <taxon>Acereae</taxon>
        <taxon>Acer</taxon>
    </lineage>
</organism>
<dbReference type="PANTHER" id="PTHR33710:SF79">
    <property type="entry name" value="OS06G0205337 PROTEIN"/>
    <property type="match status" value="1"/>
</dbReference>
<evidence type="ECO:0008006" key="3">
    <source>
        <dbReference type="Google" id="ProtNLM"/>
    </source>
</evidence>
<accession>A0AAD5IZM5</accession>
<evidence type="ECO:0000313" key="1">
    <source>
        <dbReference type="EMBL" id="KAI9181333.1"/>
    </source>
</evidence>
<keyword evidence="2" id="KW-1185">Reference proteome</keyword>
<gene>
    <name evidence="1" type="ORF">LWI28_013917</name>
</gene>
<dbReference type="EMBL" id="JAJSOW010000101">
    <property type="protein sequence ID" value="KAI9181333.1"/>
    <property type="molecule type" value="Genomic_DNA"/>
</dbReference>
<dbReference type="Proteomes" id="UP001064489">
    <property type="component" value="Chromosome 4"/>
</dbReference>
<name>A0AAD5IZM5_ACENE</name>
<sequence length="348" mass="40316">MRSLFKGSGSGRVINGKTGKKVWLRKIRAARIGELETILEHAQGKRKMDLLEDNEDSDSKKSKVVVGCQIIEAYVLFLSHNDVKIRILGGLFWRFTSFYGHPEKAQRIHLWTLLRRLAGTLNLPWVCMGDYNDTQYNCENRGGLRKSWKAMSDFHEAMVDSGLEDIGFKSLIFTWSNKREGDVMILERLDRGLCNRGWKNLFSNSIIHHLEFWGLDHRPLVLEVQKNGSSPVFGNKARVKRRFYFEECWVENDECKDIVLHVWKPDTTYVVSFDRHVPPPIKSFVTFCTVSVRKVSTRSFGLVGLVIDEDGRFTVLRRRDWGERKDEIRVWGERRGEMAVMSGGVEDE</sequence>
<dbReference type="PANTHER" id="PTHR33710">
    <property type="entry name" value="BNAC02G09200D PROTEIN"/>
    <property type="match status" value="1"/>
</dbReference>
<protein>
    <recommendedName>
        <fullName evidence="3">Endonuclease/exonuclease/phosphatase domain-containing protein</fullName>
    </recommendedName>
</protein>